<feature type="transmembrane region" description="Helical" evidence="2">
    <location>
        <begin position="27"/>
        <end position="54"/>
    </location>
</feature>
<dbReference type="InterPro" id="IPR050739">
    <property type="entry name" value="MFP"/>
</dbReference>
<protein>
    <submittedName>
        <fullName evidence="3">HlyD family efflux transporter periplasmic adaptor subunit</fullName>
    </submittedName>
</protein>
<dbReference type="Gene3D" id="2.40.50.100">
    <property type="match status" value="1"/>
</dbReference>
<dbReference type="PRINTS" id="PR01490">
    <property type="entry name" value="RTXTOXIND"/>
</dbReference>
<reference evidence="3 4" key="1">
    <citation type="submission" date="2023-06" db="EMBL/GenBank/DDBJ databases">
        <title>Alteromonas sp. ASW11-36 isolated from intertidal sand.</title>
        <authorList>
            <person name="Li Y."/>
        </authorList>
    </citation>
    <scope>NUCLEOTIDE SEQUENCE [LARGE SCALE GENOMIC DNA]</scope>
    <source>
        <strain evidence="3 4">ASW11-36</strain>
    </source>
</reference>
<keyword evidence="4" id="KW-1185">Reference proteome</keyword>
<dbReference type="Proteomes" id="UP001234343">
    <property type="component" value="Unassembled WGS sequence"/>
</dbReference>
<keyword evidence="2" id="KW-1133">Transmembrane helix</keyword>
<name>A0ABT7SYQ8_9ALTE</name>
<keyword evidence="1" id="KW-0175">Coiled coil</keyword>
<organism evidence="3 4">
    <name type="scientific">Alteromonas arenosi</name>
    <dbReference type="NCBI Taxonomy" id="3055817"/>
    <lineage>
        <taxon>Bacteria</taxon>
        <taxon>Pseudomonadati</taxon>
        <taxon>Pseudomonadota</taxon>
        <taxon>Gammaproteobacteria</taxon>
        <taxon>Alteromonadales</taxon>
        <taxon>Alteromonadaceae</taxon>
        <taxon>Alteromonas/Salinimonas group</taxon>
        <taxon>Alteromonas</taxon>
    </lineage>
</organism>
<evidence type="ECO:0000313" key="4">
    <source>
        <dbReference type="Proteomes" id="UP001234343"/>
    </source>
</evidence>
<feature type="coiled-coil region" evidence="1">
    <location>
        <begin position="214"/>
        <end position="266"/>
    </location>
</feature>
<evidence type="ECO:0000313" key="3">
    <source>
        <dbReference type="EMBL" id="MDM7861328.1"/>
    </source>
</evidence>
<evidence type="ECO:0000256" key="2">
    <source>
        <dbReference type="SAM" id="Phobius"/>
    </source>
</evidence>
<gene>
    <name evidence="3" type="ORF">QTP81_12045</name>
</gene>
<sequence length="423" mass="47689">MTKSKDKITLFRRQSLQFQQQRLQGSVLIRVSPPLVLCWSLLLLWIALVAVWLITQEYTRKVTVQGWLMPVTGIAKQFTGQRRGMIESLHVTEGQFVVAGQAIATIRPFSETGYDQAMLTTLATEIDIQLATIEQRITATHALDQAHMATLERQRQHHHQAQYSIVQQQHNLDNQLTLLNNRLERYSTAHRSGHIAENDIESLTEQKLQLTFRRQSMAREYSQYANNIEAINNKIAESPLHTQIQITLLLQQLSELRQQRAELSGLQQFEVVATSDGVVANLLVREGQSIEPMQSILSLLPANAKLEAHLLVPVGAAGQLKIGSNIRLKYDAYPFEKYGLHLAELKSLSATSINPTDLLDNPLPVNASVYLAFAELTTAKMQLNDEPIALHAGMTLSADIELESRTLWEWLIGPIRSLQGEWQ</sequence>
<comment type="caution">
    <text evidence="3">The sequence shown here is derived from an EMBL/GenBank/DDBJ whole genome shotgun (WGS) entry which is preliminary data.</text>
</comment>
<dbReference type="PANTHER" id="PTHR30386:SF28">
    <property type="entry name" value="EXPORTED PROTEIN"/>
    <property type="match status" value="1"/>
</dbReference>
<evidence type="ECO:0000256" key="1">
    <source>
        <dbReference type="SAM" id="Coils"/>
    </source>
</evidence>
<keyword evidence="2" id="KW-0812">Transmembrane</keyword>
<dbReference type="PANTHER" id="PTHR30386">
    <property type="entry name" value="MEMBRANE FUSION SUBUNIT OF EMRAB-TOLC MULTIDRUG EFFLUX PUMP"/>
    <property type="match status" value="1"/>
</dbReference>
<proteinExistence type="predicted"/>
<keyword evidence="2" id="KW-0472">Membrane</keyword>
<dbReference type="EMBL" id="JAUCBP010000010">
    <property type="protein sequence ID" value="MDM7861328.1"/>
    <property type="molecule type" value="Genomic_DNA"/>
</dbReference>
<dbReference type="RefSeq" id="WP_289365770.1">
    <property type="nucleotide sequence ID" value="NZ_JAUCBP010000010.1"/>
</dbReference>
<accession>A0ABT7SYQ8</accession>